<dbReference type="AlphaFoldDB" id="A0A1I8HTX7"/>
<dbReference type="GO" id="GO:0030003">
    <property type="term" value="P:intracellular monoatomic cation homeostasis"/>
    <property type="evidence" value="ECO:0007669"/>
    <property type="project" value="TreeGrafter"/>
</dbReference>
<reference evidence="7" key="1">
    <citation type="submission" date="2016-11" db="UniProtKB">
        <authorList>
            <consortium name="WormBaseParasite"/>
        </authorList>
    </citation>
    <scope>IDENTIFICATION</scope>
</reference>
<dbReference type="InterPro" id="IPR003689">
    <property type="entry name" value="ZIP"/>
</dbReference>
<evidence type="ECO:0000256" key="1">
    <source>
        <dbReference type="ARBA" id="ARBA00004141"/>
    </source>
</evidence>
<evidence type="ECO:0000313" key="7">
    <source>
        <dbReference type="WBParaSite" id="maker-uti_cns_0008042-snap-gene-0.8-mRNA-1"/>
    </source>
</evidence>
<comment type="similarity">
    <text evidence="2">Belongs to the ZIP transporter (TC 2.A.5) family.</text>
</comment>
<comment type="subcellular location">
    <subcellularLocation>
        <location evidence="1">Membrane</location>
        <topology evidence="1">Multi-pass membrane protein</topology>
    </subcellularLocation>
</comment>
<keyword evidence="6" id="KW-1185">Reference proteome</keyword>
<dbReference type="OrthoDB" id="200954at2759"/>
<dbReference type="GO" id="GO:0005886">
    <property type="term" value="C:plasma membrane"/>
    <property type="evidence" value="ECO:0007669"/>
    <property type="project" value="TreeGrafter"/>
</dbReference>
<name>A0A1I8HTX7_9PLAT</name>
<dbReference type="PANTHER" id="PTHR12191">
    <property type="entry name" value="SOLUTE CARRIER FAMILY 39"/>
    <property type="match status" value="1"/>
</dbReference>
<protein>
    <submittedName>
        <fullName evidence="7">Zinc transporter ZIP14</fullName>
    </submittedName>
</protein>
<evidence type="ECO:0000256" key="2">
    <source>
        <dbReference type="ARBA" id="ARBA00006939"/>
    </source>
</evidence>
<keyword evidence="4" id="KW-1133">Transmembrane helix</keyword>
<evidence type="ECO:0000256" key="3">
    <source>
        <dbReference type="ARBA" id="ARBA00022692"/>
    </source>
</evidence>
<dbReference type="Pfam" id="PF02535">
    <property type="entry name" value="Zip"/>
    <property type="match status" value="1"/>
</dbReference>
<sequence length="468" mass="51058">MEYEDSQQFAEIFGYNGTLNSSVVADFLSSLRMDSNFAHQLKSQGRCPSHNFSSEVWYDGGRRQADLMKAIWETVQTPACYAREGGLAASLTGSTLRDTDAAVESTGGNTSVQVWGYGLLCVTAINLCSLLGVAFMPVMKRSFYRLLLTFMTALAVGSLIATALLILLPDSFELAFIHEETNSAHSVISRFASTKAEREGWSQFLSARPWYLWRCCFAFGGIYLFYVLERLLKELLRLRSNGSGLQHVHTHGVETEQEQELNKSINNNIEMRTQAEPEIEAGLSGRRTVDDAVPTGRAAKLRARLASVQPVAWMILLGDSLHNFIDGISLGAAFARSPMTGVSIGLAVLCEELPHELGDFAILLSAGMSIPMAAVSNMLSACVCYVGFAIGVLLGEVGFSVWIFAAGGGMFLYISLVDMMPEVNSAMDTAKSFGLNRWKIFLLQNIGLLLGYGLILLIAVFGGEINIE</sequence>
<accession>A0A1I8HTX7</accession>
<evidence type="ECO:0000256" key="5">
    <source>
        <dbReference type="ARBA" id="ARBA00023136"/>
    </source>
</evidence>
<organism evidence="6 7">
    <name type="scientific">Macrostomum lignano</name>
    <dbReference type="NCBI Taxonomy" id="282301"/>
    <lineage>
        <taxon>Eukaryota</taxon>
        <taxon>Metazoa</taxon>
        <taxon>Spiralia</taxon>
        <taxon>Lophotrochozoa</taxon>
        <taxon>Platyhelminthes</taxon>
        <taxon>Rhabditophora</taxon>
        <taxon>Macrostomorpha</taxon>
        <taxon>Macrostomida</taxon>
        <taxon>Macrostomidae</taxon>
        <taxon>Macrostomum</taxon>
    </lineage>
</organism>
<proteinExistence type="inferred from homology"/>
<dbReference type="GO" id="GO:0005385">
    <property type="term" value="F:zinc ion transmembrane transporter activity"/>
    <property type="evidence" value="ECO:0007669"/>
    <property type="project" value="TreeGrafter"/>
</dbReference>
<dbReference type="InterPro" id="IPR050799">
    <property type="entry name" value="ZIP_Transporter"/>
</dbReference>
<dbReference type="PANTHER" id="PTHR12191:SF37">
    <property type="entry name" value="ZINC TRANSPORTER FOI"/>
    <property type="match status" value="1"/>
</dbReference>
<keyword evidence="5" id="KW-0472">Membrane</keyword>
<dbReference type="GO" id="GO:0140410">
    <property type="term" value="F:monoatomic cation:bicarbonate symporter activity"/>
    <property type="evidence" value="ECO:0007669"/>
    <property type="project" value="TreeGrafter"/>
</dbReference>
<dbReference type="GO" id="GO:0071578">
    <property type="term" value="P:zinc ion import across plasma membrane"/>
    <property type="evidence" value="ECO:0007669"/>
    <property type="project" value="TreeGrafter"/>
</dbReference>
<dbReference type="Proteomes" id="UP000095280">
    <property type="component" value="Unplaced"/>
</dbReference>
<evidence type="ECO:0000313" key="6">
    <source>
        <dbReference type="Proteomes" id="UP000095280"/>
    </source>
</evidence>
<dbReference type="WBParaSite" id="maker-uti_cns_0008042-snap-gene-0.8-mRNA-1">
    <property type="protein sequence ID" value="maker-uti_cns_0008042-snap-gene-0.8-mRNA-1"/>
    <property type="gene ID" value="maker-uti_cns_0008042-snap-gene-0.8"/>
</dbReference>
<keyword evidence="3" id="KW-0812">Transmembrane</keyword>
<evidence type="ECO:0000256" key="4">
    <source>
        <dbReference type="ARBA" id="ARBA00022989"/>
    </source>
</evidence>